<dbReference type="GO" id="GO:0016787">
    <property type="term" value="F:hydrolase activity"/>
    <property type="evidence" value="ECO:0007669"/>
    <property type="project" value="UniProtKB-KW"/>
</dbReference>
<evidence type="ECO:0000256" key="6">
    <source>
        <dbReference type="ARBA" id="ARBA00022801"/>
    </source>
</evidence>
<organism evidence="9 10">
    <name type="scientific">Crassostrea virginica</name>
    <name type="common">Eastern oyster</name>
    <dbReference type="NCBI Taxonomy" id="6565"/>
    <lineage>
        <taxon>Eukaryota</taxon>
        <taxon>Metazoa</taxon>
        <taxon>Spiralia</taxon>
        <taxon>Lophotrochozoa</taxon>
        <taxon>Mollusca</taxon>
        <taxon>Bivalvia</taxon>
        <taxon>Autobranchia</taxon>
        <taxon>Pteriomorphia</taxon>
        <taxon>Ostreida</taxon>
        <taxon>Ostreoidea</taxon>
        <taxon>Ostreidae</taxon>
        <taxon>Crassostrea</taxon>
    </lineage>
</organism>
<dbReference type="KEGG" id="cvn:111114868"/>
<dbReference type="Proteomes" id="UP000694844">
    <property type="component" value="Chromosome 9"/>
</dbReference>
<evidence type="ECO:0000256" key="7">
    <source>
        <dbReference type="ARBA" id="ARBA00023242"/>
    </source>
</evidence>
<evidence type="ECO:0000259" key="8">
    <source>
        <dbReference type="Pfam" id="PF13359"/>
    </source>
</evidence>
<evidence type="ECO:0000256" key="3">
    <source>
        <dbReference type="ARBA" id="ARBA00006958"/>
    </source>
</evidence>
<evidence type="ECO:0000313" key="10">
    <source>
        <dbReference type="RefSeq" id="XP_022309099.1"/>
    </source>
</evidence>
<keyword evidence="5" id="KW-0479">Metal-binding</keyword>
<keyword evidence="6" id="KW-0378">Hydrolase</keyword>
<evidence type="ECO:0000256" key="1">
    <source>
        <dbReference type="ARBA" id="ARBA00001968"/>
    </source>
</evidence>
<gene>
    <name evidence="10" type="primary">LOC111114868</name>
</gene>
<dbReference type="RefSeq" id="XP_022309099.1">
    <property type="nucleotide sequence ID" value="XM_022453391.1"/>
</dbReference>
<evidence type="ECO:0000313" key="9">
    <source>
        <dbReference type="Proteomes" id="UP000694844"/>
    </source>
</evidence>
<proteinExistence type="inferred from homology"/>
<evidence type="ECO:0000256" key="2">
    <source>
        <dbReference type="ARBA" id="ARBA00004123"/>
    </source>
</evidence>
<comment type="subcellular location">
    <subcellularLocation>
        <location evidence="2">Nucleus</location>
    </subcellularLocation>
</comment>
<reference evidence="10" key="1">
    <citation type="submission" date="2025-08" db="UniProtKB">
        <authorList>
            <consortium name="RefSeq"/>
        </authorList>
    </citation>
    <scope>IDENTIFICATION</scope>
    <source>
        <tissue evidence="10">Whole sample</tissue>
    </source>
</reference>
<dbReference type="InterPro" id="IPR045249">
    <property type="entry name" value="HARBI1-like"/>
</dbReference>
<feature type="domain" description="DDE Tnp4" evidence="8">
    <location>
        <begin position="62"/>
        <end position="215"/>
    </location>
</feature>
<keyword evidence="7" id="KW-0539">Nucleus</keyword>
<dbReference type="OrthoDB" id="10065726at2759"/>
<dbReference type="GeneID" id="111114868"/>
<dbReference type="InterPro" id="IPR027806">
    <property type="entry name" value="HARBI1_dom"/>
</dbReference>
<accession>A0A8B8C1Y0</accession>
<protein>
    <submittedName>
        <fullName evidence="10">Nuclease HARBI1</fullName>
    </submittedName>
</protein>
<dbReference type="PANTHER" id="PTHR22930:SF85">
    <property type="entry name" value="GH03217P-RELATED"/>
    <property type="match status" value="1"/>
</dbReference>
<keyword evidence="4" id="KW-0540">Nuclease</keyword>
<dbReference type="Pfam" id="PF13359">
    <property type="entry name" value="DDE_Tnp_4"/>
    <property type="match status" value="1"/>
</dbReference>
<name>A0A8B8C1Y0_CRAVI</name>
<dbReference type="GO" id="GO:0046872">
    <property type="term" value="F:metal ion binding"/>
    <property type="evidence" value="ECO:0007669"/>
    <property type="project" value="UniProtKB-KW"/>
</dbReference>
<dbReference type="PANTHER" id="PTHR22930">
    <property type="match status" value="1"/>
</dbReference>
<sequence length="259" mass="29600">MRNCGHFYGMSISTVHGIISSVTDALLKLQKRIIRWPSAEKQRQIAEEVEFSCGIPGVVGFIDGTHIRLTHAPNGDRDYYNRKGYPSMQLQVVVDNNLMITSANPGWPGCTHDARVLRNSVLYQKAESGELILENHHLFADNAYPLRNWLISPVKNYGNLTPQTIRFNRKLSSARQTVERAFGIMKSRFRILRDMPVRNTETICKLILTTCILHNMCIINSDVVDEYFHDEDMDPNNCEEVFQNGVNGVLRRTELIHLV</sequence>
<keyword evidence="9" id="KW-1185">Reference proteome</keyword>
<dbReference type="AlphaFoldDB" id="A0A8B8C1Y0"/>
<comment type="cofactor">
    <cofactor evidence="1">
        <name>a divalent metal cation</name>
        <dbReference type="ChEBI" id="CHEBI:60240"/>
    </cofactor>
</comment>
<comment type="similarity">
    <text evidence="3">Belongs to the HARBI1 family.</text>
</comment>
<evidence type="ECO:0000256" key="5">
    <source>
        <dbReference type="ARBA" id="ARBA00022723"/>
    </source>
</evidence>
<dbReference type="GO" id="GO:0005634">
    <property type="term" value="C:nucleus"/>
    <property type="evidence" value="ECO:0007669"/>
    <property type="project" value="UniProtKB-SubCell"/>
</dbReference>
<dbReference type="GO" id="GO:0004518">
    <property type="term" value="F:nuclease activity"/>
    <property type="evidence" value="ECO:0007669"/>
    <property type="project" value="UniProtKB-KW"/>
</dbReference>
<evidence type="ECO:0000256" key="4">
    <source>
        <dbReference type="ARBA" id="ARBA00022722"/>
    </source>
</evidence>